<dbReference type="RefSeq" id="WP_134457348.1">
    <property type="nucleotide sequence ID" value="NZ_JBHSSZ010000041.1"/>
</dbReference>
<gene>
    <name evidence="2" type="ORF">E2553_12095</name>
</gene>
<dbReference type="Proteomes" id="UP000297385">
    <property type="component" value="Unassembled WGS sequence"/>
</dbReference>
<dbReference type="AlphaFoldDB" id="A0A4Y8N7T0"/>
<organism evidence="2 3">
    <name type="scientific">Paraburkholderia dipogonis</name>
    <dbReference type="NCBI Taxonomy" id="1211383"/>
    <lineage>
        <taxon>Bacteria</taxon>
        <taxon>Pseudomonadati</taxon>
        <taxon>Pseudomonadota</taxon>
        <taxon>Betaproteobacteria</taxon>
        <taxon>Burkholderiales</taxon>
        <taxon>Burkholderiaceae</taxon>
        <taxon>Paraburkholderia</taxon>
    </lineage>
</organism>
<evidence type="ECO:0000259" key="1">
    <source>
        <dbReference type="Pfam" id="PF10908"/>
    </source>
</evidence>
<dbReference type="InterPro" id="IPR038063">
    <property type="entry name" value="Transpep_catalytic_dom"/>
</dbReference>
<dbReference type="EMBL" id="SNVI01000001">
    <property type="protein sequence ID" value="TFE45692.1"/>
    <property type="molecule type" value="Genomic_DNA"/>
</dbReference>
<protein>
    <submittedName>
        <fullName evidence="2">DUF2778 domain-containing protein</fullName>
    </submittedName>
</protein>
<proteinExistence type="predicted"/>
<evidence type="ECO:0000313" key="2">
    <source>
        <dbReference type="EMBL" id="TFE45692.1"/>
    </source>
</evidence>
<reference evidence="2 3" key="1">
    <citation type="submission" date="2019-03" db="EMBL/GenBank/DDBJ databases">
        <title>Complete Genome Sequence of Paraburkholderia dipogonis ICMP 19430T, a Nitrogen-fixing Symbiont of the South African Invasive Legume Dipogon lignosus in New Zealand.</title>
        <authorList>
            <person name="De Meyer S.E."/>
        </authorList>
    </citation>
    <scope>NUCLEOTIDE SEQUENCE [LARGE SCALE GENOMIC DNA]</scope>
    <source>
        <strain evidence="2 3">ICMP 19430</strain>
    </source>
</reference>
<name>A0A4Y8N7T0_9BURK</name>
<sequence length="122" mass="13002">MAWKYGQATGVISHDGNSLTPAAYSRIGPGKNNPSAQMQESIGPIPRGAWTIGRPFMHPHAGPYTLRLSPEMGTVTFGRSGFLIHGDSSVHPGQASNGCIITGLNNRQHIWASGDHTLIVTQ</sequence>
<dbReference type="Pfam" id="PF10908">
    <property type="entry name" value="Tlde1_dom"/>
    <property type="match status" value="1"/>
</dbReference>
<feature type="domain" description="Tlde1" evidence="1">
    <location>
        <begin position="22"/>
        <end position="111"/>
    </location>
</feature>
<dbReference type="Gene3D" id="2.40.440.10">
    <property type="entry name" value="L,D-transpeptidase catalytic domain-like"/>
    <property type="match status" value="1"/>
</dbReference>
<comment type="caution">
    <text evidence="2">The sequence shown here is derived from an EMBL/GenBank/DDBJ whole genome shotgun (WGS) entry which is preliminary data.</text>
</comment>
<evidence type="ECO:0000313" key="3">
    <source>
        <dbReference type="Proteomes" id="UP000297385"/>
    </source>
</evidence>
<dbReference type="GeneID" id="97306061"/>
<accession>A0A4Y8N7T0</accession>
<dbReference type="InterPro" id="IPR021225">
    <property type="entry name" value="Tlde1_dom"/>
</dbReference>